<dbReference type="SMART" id="SM00855">
    <property type="entry name" value="PGAM"/>
    <property type="match status" value="1"/>
</dbReference>
<dbReference type="InterPro" id="IPR013078">
    <property type="entry name" value="His_Pase_superF_clade-1"/>
</dbReference>
<sequence>MRLILIRHGETDANLLMRWSGSEDLEITNLTNAGKSQAQELGCWFKKENFIPTHVYVSPQKRAQDTARLAGAHWNVPFITIDDLKETGAGIFEGLTWNEIEARYPKQAANFKDSRDWSYVEDSEQENDRRNRANRILDLALSRHSDDDIVVMFCHAGIIQHTVSCIF</sequence>
<feature type="non-terminal residue" evidence="1">
    <location>
        <position position="167"/>
    </location>
</feature>
<dbReference type="PANTHER" id="PTHR48100">
    <property type="entry name" value="BROAD-SPECIFICITY PHOSPHATASE YOR283W-RELATED"/>
    <property type="match status" value="1"/>
</dbReference>
<dbReference type="InterPro" id="IPR029033">
    <property type="entry name" value="His_PPase_superfam"/>
</dbReference>
<dbReference type="Gene3D" id="3.40.50.1240">
    <property type="entry name" value="Phosphoglycerate mutase-like"/>
    <property type="match status" value="1"/>
</dbReference>
<dbReference type="PROSITE" id="PS00175">
    <property type="entry name" value="PG_MUTASE"/>
    <property type="match status" value="1"/>
</dbReference>
<dbReference type="AlphaFoldDB" id="A0A382N0P4"/>
<dbReference type="GO" id="GO:0016791">
    <property type="term" value="F:phosphatase activity"/>
    <property type="evidence" value="ECO:0007669"/>
    <property type="project" value="TreeGrafter"/>
</dbReference>
<reference evidence="1" key="1">
    <citation type="submission" date="2018-05" db="EMBL/GenBank/DDBJ databases">
        <authorList>
            <person name="Lanie J.A."/>
            <person name="Ng W.-L."/>
            <person name="Kazmierczak K.M."/>
            <person name="Andrzejewski T.M."/>
            <person name="Davidsen T.M."/>
            <person name="Wayne K.J."/>
            <person name="Tettelin H."/>
            <person name="Glass J.I."/>
            <person name="Rusch D."/>
            <person name="Podicherti R."/>
            <person name="Tsui H.-C.T."/>
            <person name="Winkler M.E."/>
        </authorList>
    </citation>
    <scope>NUCLEOTIDE SEQUENCE</scope>
</reference>
<protein>
    <recommendedName>
        <fullName evidence="2">Phosphoglycerate mutase (2,3-diphosphoglycerate-dependent)</fullName>
    </recommendedName>
</protein>
<organism evidence="1">
    <name type="scientific">marine metagenome</name>
    <dbReference type="NCBI Taxonomy" id="408172"/>
    <lineage>
        <taxon>unclassified sequences</taxon>
        <taxon>metagenomes</taxon>
        <taxon>ecological metagenomes</taxon>
    </lineage>
</organism>
<evidence type="ECO:0008006" key="2">
    <source>
        <dbReference type="Google" id="ProtNLM"/>
    </source>
</evidence>
<gene>
    <name evidence="1" type="ORF">METZ01_LOCUS306789</name>
</gene>
<dbReference type="Pfam" id="PF00300">
    <property type="entry name" value="His_Phos_1"/>
    <property type="match status" value="1"/>
</dbReference>
<name>A0A382N0P4_9ZZZZ</name>
<dbReference type="PRINTS" id="PR00991">
    <property type="entry name" value="6PFRUCTKNASE"/>
</dbReference>
<accession>A0A382N0P4</accession>
<dbReference type="GO" id="GO:0005524">
    <property type="term" value="F:ATP binding"/>
    <property type="evidence" value="ECO:0007669"/>
    <property type="project" value="InterPro"/>
</dbReference>
<dbReference type="InterPro" id="IPR050275">
    <property type="entry name" value="PGM_Phosphatase"/>
</dbReference>
<evidence type="ECO:0000313" key="1">
    <source>
        <dbReference type="EMBL" id="SVC53935.1"/>
    </source>
</evidence>
<dbReference type="InterPro" id="IPR003094">
    <property type="entry name" value="6Pfruct_kin"/>
</dbReference>
<dbReference type="GO" id="GO:0006003">
    <property type="term" value="P:fructose 2,6-bisphosphate metabolic process"/>
    <property type="evidence" value="ECO:0007669"/>
    <property type="project" value="InterPro"/>
</dbReference>
<proteinExistence type="predicted"/>
<dbReference type="SUPFAM" id="SSF53254">
    <property type="entry name" value="Phosphoglycerate mutase-like"/>
    <property type="match status" value="1"/>
</dbReference>
<dbReference type="EMBL" id="UINC01096772">
    <property type="protein sequence ID" value="SVC53935.1"/>
    <property type="molecule type" value="Genomic_DNA"/>
</dbReference>
<dbReference type="InterPro" id="IPR001345">
    <property type="entry name" value="PG/BPGM_mutase_AS"/>
</dbReference>
<dbReference type="CDD" id="cd07067">
    <property type="entry name" value="HP_PGM_like"/>
    <property type="match status" value="1"/>
</dbReference>